<feature type="transmembrane region" description="Helical" evidence="6">
    <location>
        <begin position="75"/>
        <end position="96"/>
    </location>
</feature>
<feature type="transmembrane region" description="Helical" evidence="6">
    <location>
        <begin position="134"/>
        <end position="155"/>
    </location>
</feature>
<evidence type="ECO:0000256" key="5">
    <source>
        <dbReference type="SAM" id="MobiDB-lite"/>
    </source>
</evidence>
<dbReference type="SUPFAM" id="SSF103473">
    <property type="entry name" value="MFS general substrate transporter"/>
    <property type="match status" value="1"/>
</dbReference>
<comment type="caution">
    <text evidence="8">The sequence shown here is derived from an EMBL/GenBank/DDBJ whole genome shotgun (WGS) entry which is preliminary data.</text>
</comment>
<proteinExistence type="predicted"/>
<feature type="transmembrane region" description="Helical" evidence="6">
    <location>
        <begin position="247"/>
        <end position="267"/>
    </location>
</feature>
<keyword evidence="2 6" id="KW-0812">Transmembrane</keyword>
<name>A0A4R8RPA9_COLTR</name>
<evidence type="ECO:0000256" key="6">
    <source>
        <dbReference type="SAM" id="Phobius"/>
    </source>
</evidence>
<reference evidence="8 9" key="1">
    <citation type="submission" date="2018-12" db="EMBL/GenBank/DDBJ databases">
        <title>Genome sequence and assembly of Colletotrichum trifolii.</title>
        <authorList>
            <person name="Gan P."/>
            <person name="Shirasu K."/>
        </authorList>
    </citation>
    <scope>NUCLEOTIDE SEQUENCE [LARGE SCALE GENOMIC DNA]</scope>
    <source>
        <strain evidence="8 9">543-2</strain>
    </source>
</reference>
<evidence type="ECO:0000256" key="1">
    <source>
        <dbReference type="ARBA" id="ARBA00004141"/>
    </source>
</evidence>
<gene>
    <name evidence="8" type="primary">apf11</name>
    <name evidence="8" type="ORF">CTRI78_v001582</name>
</gene>
<dbReference type="PANTHER" id="PTHR23501:SF198">
    <property type="entry name" value="AZOLE RESISTANCE PROTEIN 1-RELATED"/>
    <property type="match status" value="1"/>
</dbReference>
<feature type="transmembrane region" description="Helical" evidence="6">
    <location>
        <begin position="45"/>
        <end position="63"/>
    </location>
</feature>
<evidence type="ECO:0000313" key="8">
    <source>
        <dbReference type="EMBL" id="TDZ72017.1"/>
    </source>
</evidence>
<comment type="subcellular location">
    <subcellularLocation>
        <location evidence="1">Membrane</location>
        <topology evidence="1">Multi-pass membrane protein</topology>
    </subcellularLocation>
</comment>
<feature type="region of interest" description="Disordered" evidence="5">
    <location>
        <begin position="667"/>
        <end position="686"/>
    </location>
</feature>
<dbReference type="Gene3D" id="1.20.1250.20">
    <property type="entry name" value="MFS general substrate transporter like domains"/>
    <property type="match status" value="1"/>
</dbReference>
<keyword evidence="9" id="KW-1185">Reference proteome</keyword>
<dbReference type="SUPFAM" id="SSF54637">
    <property type="entry name" value="Thioesterase/thiol ester dehydrase-isomerase"/>
    <property type="match status" value="1"/>
</dbReference>
<dbReference type="GO" id="GO:0022857">
    <property type="term" value="F:transmembrane transporter activity"/>
    <property type="evidence" value="ECO:0007669"/>
    <property type="project" value="InterPro"/>
</dbReference>
<dbReference type="InterPro" id="IPR036259">
    <property type="entry name" value="MFS_trans_sf"/>
</dbReference>
<keyword evidence="4 6" id="KW-0472">Membrane</keyword>
<dbReference type="Pfam" id="PF07690">
    <property type="entry name" value="MFS_1"/>
    <property type="match status" value="1"/>
</dbReference>
<dbReference type="CDD" id="cd00586">
    <property type="entry name" value="4HBT"/>
    <property type="match status" value="1"/>
</dbReference>
<dbReference type="PROSITE" id="PS50850">
    <property type="entry name" value="MFS"/>
    <property type="match status" value="1"/>
</dbReference>
<dbReference type="InterPro" id="IPR029069">
    <property type="entry name" value="HotDog_dom_sf"/>
</dbReference>
<sequence>MVATIVPTLTDEFQSVKDVGWYGLLVAGSTQPIFGKLYTVFDSKAVFLISLVLLAAGSLTCALSRNSGIFIAGRALSGLGSAGCISGALIITAAIVPLRQRPLFTSILGSLQGVAVALGPIVGGSIASRIGWRWCFYISLPVCGALFLVLAFLFHPPKSGGPTMHMGAKIKQLDFIGGAGLVGSITCLLLALKWGSTRYAWNDARSFTACLWYGFSISSAQMVVLYYLPIWFQAVQGVSSRESGVHLLPVVLSLIASGVLGGIGASILGQMAPFMVAATVLASVGAGMLYTFHPDISTDKWIGYQVIFGLGAGVGVQQSIISVQVSLEAKDVAYGTAAIILRNTVGGAIFVSVGQNLLLSKIQQLTGLIPAVDRETLLSSFGFLRDSLTPEQLETALQVYNQGIRDVFLLVIAAEGIDELREISHRYSRWISALLEKAKPSLLKALKDAIRWVSTNKAETGLGAVAAALLLLNLKRFPLVWHARVFYNIFWPKKNYFERKPGSVFKPVVTPSRVALLETDYNLHKSNSTYFSDLDVARTDLLAALRAQAIGGGLYKEYKNGVMVLLAGTSCTFKKEIKPGVAFDMHSRILAWDRKWLYVVTHFVERTKDSERKTTYQPWTKPEDRKPPAESSVVYATAISKCVVKAGRLTVPPAKFLSAAGVLNGEDADDAEDAEGSEAGQGQDGWTWARVEAERQRNLAIASGFANALDAAHEEFSALR</sequence>
<dbReference type="AlphaFoldDB" id="A0A4R8RPA9"/>
<protein>
    <submittedName>
        <fullName evidence="8">Efflux pump apf11</fullName>
    </submittedName>
</protein>
<feature type="transmembrane region" description="Helical" evidence="6">
    <location>
        <begin position="207"/>
        <end position="227"/>
    </location>
</feature>
<evidence type="ECO:0000259" key="7">
    <source>
        <dbReference type="PROSITE" id="PS50850"/>
    </source>
</evidence>
<dbReference type="InterPro" id="IPR020846">
    <property type="entry name" value="MFS_dom"/>
</dbReference>
<evidence type="ECO:0000256" key="3">
    <source>
        <dbReference type="ARBA" id="ARBA00022989"/>
    </source>
</evidence>
<feature type="transmembrane region" description="Helical" evidence="6">
    <location>
        <begin position="102"/>
        <end position="122"/>
    </location>
</feature>
<dbReference type="InterPro" id="IPR011701">
    <property type="entry name" value="MFS"/>
</dbReference>
<organism evidence="8 9">
    <name type="scientific">Colletotrichum trifolii</name>
    <dbReference type="NCBI Taxonomy" id="5466"/>
    <lineage>
        <taxon>Eukaryota</taxon>
        <taxon>Fungi</taxon>
        <taxon>Dikarya</taxon>
        <taxon>Ascomycota</taxon>
        <taxon>Pezizomycotina</taxon>
        <taxon>Sordariomycetes</taxon>
        <taxon>Hypocreomycetidae</taxon>
        <taxon>Glomerellales</taxon>
        <taxon>Glomerellaceae</taxon>
        <taxon>Colletotrichum</taxon>
        <taxon>Colletotrichum orbiculare species complex</taxon>
    </lineage>
</organism>
<feature type="compositionally biased region" description="Acidic residues" evidence="5">
    <location>
        <begin position="667"/>
        <end position="676"/>
    </location>
</feature>
<keyword evidence="3 6" id="KW-1133">Transmembrane helix</keyword>
<dbReference type="CDD" id="cd17502">
    <property type="entry name" value="MFS_Azr1_MDR_like"/>
    <property type="match status" value="1"/>
</dbReference>
<feature type="domain" description="Major facilitator superfamily (MFS) profile" evidence="7">
    <location>
        <begin position="1"/>
        <end position="388"/>
    </location>
</feature>
<dbReference type="GO" id="GO:0005886">
    <property type="term" value="C:plasma membrane"/>
    <property type="evidence" value="ECO:0007669"/>
    <property type="project" value="TreeGrafter"/>
</dbReference>
<dbReference type="Gene3D" id="3.10.129.10">
    <property type="entry name" value="Hotdog Thioesterase"/>
    <property type="match status" value="1"/>
</dbReference>
<dbReference type="EMBL" id="RYZW01000008">
    <property type="protein sequence ID" value="TDZ72017.1"/>
    <property type="molecule type" value="Genomic_DNA"/>
</dbReference>
<evidence type="ECO:0000256" key="2">
    <source>
        <dbReference type="ARBA" id="ARBA00022692"/>
    </source>
</evidence>
<dbReference type="Proteomes" id="UP000295703">
    <property type="component" value="Unassembled WGS sequence"/>
</dbReference>
<accession>A0A4R8RPA9</accession>
<evidence type="ECO:0000313" key="9">
    <source>
        <dbReference type="Proteomes" id="UP000295703"/>
    </source>
</evidence>
<feature type="transmembrane region" description="Helical" evidence="6">
    <location>
        <begin position="175"/>
        <end position="195"/>
    </location>
</feature>
<dbReference type="PANTHER" id="PTHR23501">
    <property type="entry name" value="MAJOR FACILITATOR SUPERFAMILY"/>
    <property type="match status" value="1"/>
</dbReference>
<evidence type="ECO:0000256" key="4">
    <source>
        <dbReference type="ARBA" id="ARBA00023136"/>
    </source>
</evidence>
<dbReference type="Pfam" id="PF13279">
    <property type="entry name" value="4HBT_2"/>
    <property type="match status" value="1"/>
</dbReference>
<feature type="transmembrane region" description="Helical" evidence="6">
    <location>
        <begin position="274"/>
        <end position="292"/>
    </location>
</feature>